<sequence length="26" mass="3022">MLLLFQNTNNYSSLIVQKPASRKVKK</sequence>
<protein>
    <submittedName>
        <fullName evidence="1">Uncharacterized protein</fullName>
    </submittedName>
</protein>
<reference evidence="1" key="1">
    <citation type="submission" date="2018-02" db="EMBL/GenBank/DDBJ databases">
        <title>Rhizophora mucronata_Transcriptome.</title>
        <authorList>
            <person name="Meera S.P."/>
            <person name="Sreeshan A."/>
            <person name="Augustine A."/>
        </authorList>
    </citation>
    <scope>NUCLEOTIDE SEQUENCE</scope>
    <source>
        <tissue evidence="1">Leaf</tissue>
    </source>
</reference>
<evidence type="ECO:0000313" key="1">
    <source>
        <dbReference type="EMBL" id="MBW84748.1"/>
    </source>
</evidence>
<name>A0A2P2IU66_RHIMU</name>
<proteinExistence type="predicted"/>
<dbReference type="AlphaFoldDB" id="A0A2P2IU66"/>
<dbReference type="EMBL" id="GGEC01004265">
    <property type="protein sequence ID" value="MBW84748.1"/>
    <property type="molecule type" value="Transcribed_RNA"/>
</dbReference>
<organism evidence="1">
    <name type="scientific">Rhizophora mucronata</name>
    <name type="common">Asiatic mangrove</name>
    <dbReference type="NCBI Taxonomy" id="61149"/>
    <lineage>
        <taxon>Eukaryota</taxon>
        <taxon>Viridiplantae</taxon>
        <taxon>Streptophyta</taxon>
        <taxon>Embryophyta</taxon>
        <taxon>Tracheophyta</taxon>
        <taxon>Spermatophyta</taxon>
        <taxon>Magnoliopsida</taxon>
        <taxon>eudicotyledons</taxon>
        <taxon>Gunneridae</taxon>
        <taxon>Pentapetalae</taxon>
        <taxon>rosids</taxon>
        <taxon>fabids</taxon>
        <taxon>Malpighiales</taxon>
        <taxon>Rhizophoraceae</taxon>
        <taxon>Rhizophora</taxon>
    </lineage>
</organism>
<accession>A0A2P2IU66</accession>